<dbReference type="EMBL" id="JFAX01000023">
    <property type="protein sequence ID" value="EXI65400.1"/>
    <property type="molecule type" value="Genomic_DNA"/>
</dbReference>
<name>A0A011NLV7_9PROT</name>
<dbReference type="InterPro" id="IPR050291">
    <property type="entry name" value="CDF_Transporter"/>
</dbReference>
<feature type="transmembrane region" description="Helical" evidence="7">
    <location>
        <begin position="170"/>
        <end position="188"/>
    </location>
</feature>
<keyword evidence="5 7" id="KW-1133">Transmembrane helix</keyword>
<proteinExistence type="inferred from homology"/>
<dbReference type="Gene3D" id="1.20.1510.10">
    <property type="entry name" value="Cation efflux protein transmembrane domain"/>
    <property type="match status" value="1"/>
</dbReference>
<dbReference type="NCBIfam" id="TIGR01297">
    <property type="entry name" value="CDF"/>
    <property type="match status" value="1"/>
</dbReference>
<dbReference type="GO" id="GO:0016020">
    <property type="term" value="C:membrane"/>
    <property type="evidence" value="ECO:0007669"/>
    <property type="project" value="UniProtKB-SubCell"/>
</dbReference>
<dbReference type="PANTHER" id="PTHR43840:SF15">
    <property type="entry name" value="MITOCHONDRIAL METAL TRANSPORTER 1-RELATED"/>
    <property type="match status" value="1"/>
</dbReference>
<evidence type="ECO:0000256" key="2">
    <source>
        <dbReference type="ARBA" id="ARBA00008114"/>
    </source>
</evidence>
<dbReference type="InterPro" id="IPR027470">
    <property type="entry name" value="Cation_efflux_CTD"/>
</dbReference>
<dbReference type="Proteomes" id="UP000020218">
    <property type="component" value="Unassembled WGS sequence"/>
</dbReference>
<dbReference type="InterPro" id="IPR058533">
    <property type="entry name" value="Cation_efflux_TM"/>
</dbReference>
<dbReference type="STRING" id="1454001.AW08_03197"/>
<reference evidence="10" key="1">
    <citation type="submission" date="2014-02" db="EMBL/GenBank/DDBJ databases">
        <title>Expanding our view of genomic diversity in Candidatus Accumulibacter clades.</title>
        <authorList>
            <person name="Skennerton C.T."/>
            <person name="Barr J.J."/>
            <person name="Slater F.R."/>
            <person name="Bond P.L."/>
            <person name="Tyson G.W."/>
        </authorList>
    </citation>
    <scope>NUCLEOTIDE SEQUENCE [LARGE SCALE GENOMIC DNA]</scope>
</reference>
<dbReference type="InterPro" id="IPR036837">
    <property type="entry name" value="Cation_efflux_CTD_sf"/>
</dbReference>
<dbReference type="FunFam" id="1.20.1510.10:FF:000006">
    <property type="entry name" value="Divalent cation efflux transporter"/>
    <property type="match status" value="1"/>
</dbReference>
<feature type="domain" description="Cation efflux protein cytoplasmic" evidence="9">
    <location>
        <begin position="226"/>
        <end position="299"/>
    </location>
</feature>
<feature type="transmembrane region" description="Helical" evidence="7">
    <location>
        <begin position="24"/>
        <end position="45"/>
    </location>
</feature>
<feature type="transmembrane region" description="Helical" evidence="7">
    <location>
        <begin position="93"/>
        <end position="114"/>
    </location>
</feature>
<organism evidence="10 11">
    <name type="scientific">Candidatus Accumulibacter adjunctus</name>
    <dbReference type="NCBI Taxonomy" id="1454001"/>
    <lineage>
        <taxon>Bacteria</taxon>
        <taxon>Pseudomonadati</taxon>
        <taxon>Pseudomonadota</taxon>
        <taxon>Betaproteobacteria</taxon>
        <taxon>Candidatus Accumulibacter</taxon>
    </lineage>
</organism>
<feature type="transmembrane region" description="Helical" evidence="7">
    <location>
        <begin position="126"/>
        <end position="149"/>
    </location>
</feature>
<dbReference type="SUPFAM" id="SSF160240">
    <property type="entry name" value="Cation efflux protein cytoplasmic domain-like"/>
    <property type="match status" value="1"/>
</dbReference>
<keyword evidence="11" id="KW-1185">Reference proteome</keyword>
<evidence type="ECO:0000313" key="11">
    <source>
        <dbReference type="Proteomes" id="UP000020218"/>
    </source>
</evidence>
<evidence type="ECO:0000259" key="9">
    <source>
        <dbReference type="Pfam" id="PF16916"/>
    </source>
</evidence>
<comment type="subcellular location">
    <subcellularLocation>
        <location evidence="1">Membrane</location>
        <topology evidence="1">Multi-pass membrane protein</topology>
    </subcellularLocation>
</comment>
<evidence type="ECO:0000256" key="6">
    <source>
        <dbReference type="ARBA" id="ARBA00023136"/>
    </source>
</evidence>
<evidence type="ECO:0000256" key="5">
    <source>
        <dbReference type="ARBA" id="ARBA00022989"/>
    </source>
</evidence>
<keyword evidence="3" id="KW-0813">Transport</keyword>
<comment type="similarity">
    <text evidence="2">Belongs to the cation diffusion facilitator (CDF) transporter (TC 2.A.4) family.</text>
</comment>
<sequence length="395" mass="42383">MSILDDEPAVAYDHPERHAMTQRVTWVSVLVNILLTGAQVVAGIVAHSQGLIADGLHSLSDLVCDFLVLFAAHHSKDPADESHPYGHARIETAASFALGAILALTGAGIIWSAGVKLQSLEDLPPVAPMALWTAIVALAAKEGLFRYMLHVGERLRSPMLISNAWHARSDAASSLVVAIGIVGNLLGYTFADSVAAVIVGFMIVRMGTVFAWEAVQELIDTGLSIDEVNSIRQVIVDTPGVSSLHELRTRRMAHRSLVDAHVCVEPRVSVSEGHRIAEMTRKRVLESHSAVADVLVHVDVEDDLDHDLASHGLPDRDELMRQLAPAFVGLPAPEHVVLHYLGGRVEVEILLAAGISTDSVVLARLGEDIAALLADLPQVGSLSLNQRLRTFAGGR</sequence>
<evidence type="ECO:0000256" key="3">
    <source>
        <dbReference type="ARBA" id="ARBA00022448"/>
    </source>
</evidence>
<dbReference type="Pfam" id="PF01545">
    <property type="entry name" value="Cation_efflux"/>
    <property type="match status" value="1"/>
</dbReference>
<dbReference type="InterPro" id="IPR027469">
    <property type="entry name" value="Cation_efflux_TMD_sf"/>
</dbReference>
<dbReference type="PANTHER" id="PTHR43840">
    <property type="entry name" value="MITOCHONDRIAL METAL TRANSPORTER 1-RELATED"/>
    <property type="match status" value="1"/>
</dbReference>
<evidence type="ECO:0000256" key="1">
    <source>
        <dbReference type="ARBA" id="ARBA00004141"/>
    </source>
</evidence>
<dbReference type="SUPFAM" id="SSF161111">
    <property type="entry name" value="Cation efflux protein transmembrane domain-like"/>
    <property type="match status" value="1"/>
</dbReference>
<protein>
    <submittedName>
        <fullName evidence="10">Cation efflux system proteinc</fullName>
    </submittedName>
</protein>
<dbReference type="Pfam" id="PF16916">
    <property type="entry name" value="ZT_dimer"/>
    <property type="match status" value="1"/>
</dbReference>
<accession>A0A011NLV7</accession>
<dbReference type="PATRIC" id="fig|1454001.3.peg.3244"/>
<keyword evidence="6 7" id="KW-0472">Membrane</keyword>
<dbReference type="Gene3D" id="3.30.70.1350">
    <property type="entry name" value="Cation efflux protein, cytoplasmic domain"/>
    <property type="match status" value="1"/>
</dbReference>
<keyword evidence="4 7" id="KW-0812">Transmembrane</keyword>
<evidence type="ECO:0000313" key="10">
    <source>
        <dbReference type="EMBL" id="EXI65400.1"/>
    </source>
</evidence>
<comment type="caution">
    <text evidence="10">The sequence shown here is derived from an EMBL/GenBank/DDBJ whole genome shotgun (WGS) entry which is preliminary data.</text>
</comment>
<evidence type="ECO:0000256" key="7">
    <source>
        <dbReference type="SAM" id="Phobius"/>
    </source>
</evidence>
<dbReference type="AlphaFoldDB" id="A0A011NLV7"/>
<feature type="domain" description="Cation efflux protein transmembrane" evidence="8">
    <location>
        <begin position="26"/>
        <end position="219"/>
    </location>
</feature>
<dbReference type="InterPro" id="IPR002524">
    <property type="entry name" value="Cation_efflux"/>
</dbReference>
<evidence type="ECO:0000256" key="4">
    <source>
        <dbReference type="ARBA" id="ARBA00022692"/>
    </source>
</evidence>
<gene>
    <name evidence="10" type="ORF">AW08_03197</name>
</gene>
<evidence type="ECO:0000259" key="8">
    <source>
        <dbReference type="Pfam" id="PF01545"/>
    </source>
</evidence>
<dbReference type="GO" id="GO:0008324">
    <property type="term" value="F:monoatomic cation transmembrane transporter activity"/>
    <property type="evidence" value="ECO:0007669"/>
    <property type="project" value="InterPro"/>
</dbReference>